<evidence type="ECO:0000313" key="2">
    <source>
        <dbReference type="EMBL" id="GHH87756.1"/>
    </source>
</evidence>
<name>A0A919GNI4_9ACTN</name>
<sequence length="124" mass="13261">MGEKGDAPNGEPLVGGTVNAGRSSGGVPWSTARRRVPRPALHTRLRALRHHGFEGGPLPVRLTSDGREQLTFVPGEVVLPPFPSWALTEPALASVGKLLRRLCPDRLRPRGTGPPPLGRRLADS</sequence>
<keyword evidence="3" id="KW-1185">Reference proteome</keyword>
<evidence type="ECO:0000256" key="1">
    <source>
        <dbReference type="SAM" id="MobiDB-lite"/>
    </source>
</evidence>
<organism evidence="2 3">
    <name type="scientific">Streptomyces capitiformicae</name>
    <dbReference type="NCBI Taxonomy" id="2014920"/>
    <lineage>
        <taxon>Bacteria</taxon>
        <taxon>Bacillati</taxon>
        <taxon>Actinomycetota</taxon>
        <taxon>Actinomycetes</taxon>
        <taxon>Kitasatosporales</taxon>
        <taxon>Streptomycetaceae</taxon>
        <taxon>Streptomyces</taxon>
    </lineage>
</organism>
<protein>
    <submittedName>
        <fullName evidence="2">Uncharacterized protein</fullName>
    </submittedName>
</protein>
<dbReference type="Proteomes" id="UP000603227">
    <property type="component" value="Unassembled WGS sequence"/>
</dbReference>
<dbReference type="EMBL" id="BNAT01000009">
    <property type="protein sequence ID" value="GHH87756.1"/>
    <property type="molecule type" value="Genomic_DNA"/>
</dbReference>
<reference evidence="2" key="2">
    <citation type="submission" date="2020-09" db="EMBL/GenBank/DDBJ databases">
        <authorList>
            <person name="Sun Q."/>
            <person name="Zhou Y."/>
        </authorList>
    </citation>
    <scope>NUCLEOTIDE SEQUENCE</scope>
    <source>
        <strain evidence="2">CGMCC 4.7403</strain>
    </source>
</reference>
<comment type="caution">
    <text evidence="2">The sequence shown here is derived from an EMBL/GenBank/DDBJ whole genome shotgun (WGS) entry which is preliminary data.</text>
</comment>
<proteinExistence type="predicted"/>
<gene>
    <name evidence="2" type="ORF">GCM10017771_30180</name>
</gene>
<reference evidence="2" key="1">
    <citation type="journal article" date="2014" name="Int. J. Syst. Evol. Microbiol.">
        <title>Complete genome sequence of Corynebacterium casei LMG S-19264T (=DSM 44701T), isolated from a smear-ripened cheese.</title>
        <authorList>
            <consortium name="US DOE Joint Genome Institute (JGI-PGF)"/>
            <person name="Walter F."/>
            <person name="Albersmeier A."/>
            <person name="Kalinowski J."/>
            <person name="Ruckert C."/>
        </authorList>
    </citation>
    <scope>NUCLEOTIDE SEQUENCE</scope>
    <source>
        <strain evidence="2">CGMCC 4.7403</strain>
    </source>
</reference>
<evidence type="ECO:0000313" key="3">
    <source>
        <dbReference type="Proteomes" id="UP000603227"/>
    </source>
</evidence>
<feature type="region of interest" description="Disordered" evidence="1">
    <location>
        <begin position="1"/>
        <end position="34"/>
    </location>
</feature>
<accession>A0A919GNI4</accession>
<feature type="region of interest" description="Disordered" evidence="1">
    <location>
        <begin position="105"/>
        <end position="124"/>
    </location>
</feature>
<dbReference type="AlphaFoldDB" id="A0A919GNI4"/>